<evidence type="ECO:0000313" key="20">
    <source>
        <dbReference type="Proteomes" id="UP000252040"/>
    </source>
</evidence>
<protein>
    <submittedName>
        <fullName evidence="21">Cation channel sperm-associated protein subunit epsilon</fullName>
    </submittedName>
</protein>
<dbReference type="AlphaFoldDB" id="A0A341C6X2"/>
<evidence type="ECO:0000256" key="5">
    <source>
        <dbReference type="ARBA" id="ARBA00022846"/>
    </source>
</evidence>
<name>A0A341C6X2_NEOAA</name>
<evidence type="ECO:0000256" key="8">
    <source>
        <dbReference type="ARBA" id="ARBA00023136"/>
    </source>
</evidence>
<dbReference type="STRING" id="1706337.A0A341C6X2"/>
<dbReference type="InterPro" id="IPR053818">
    <property type="entry name" value="CATSPERE_NTD1"/>
</dbReference>
<dbReference type="Pfam" id="PF22850">
    <property type="entry name" value="CATSPERD-E_C"/>
    <property type="match status" value="1"/>
</dbReference>
<evidence type="ECO:0000259" key="19">
    <source>
        <dbReference type="Pfam" id="PF22850"/>
    </source>
</evidence>
<evidence type="ECO:0000256" key="6">
    <source>
        <dbReference type="ARBA" id="ARBA00022989"/>
    </source>
</evidence>
<keyword evidence="8 13" id="KW-0472">Membrane</keyword>
<keyword evidence="11" id="KW-0966">Cell projection</keyword>
<dbReference type="GO" id="GO:0036128">
    <property type="term" value="C:CatSper complex"/>
    <property type="evidence" value="ECO:0007669"/>
    <property type="project" value="InterPro"/>
</dbReference>
<keyword evidence="7" id="KW-0969">Cilium</keyword>
<dbReference type="GO" id="GO:0048240">
    <property type="term" value="P:sperm capacitation"/>
    <property type="evidence" value="ECO:0007669"/>
    <property type="project" value="TreeGrafter"/>
</dbReference>
<dbReference type="CTD" id="257044"/>
<dbReference type="InParanoid" id="A0A341C6X2"/>
<evidence type="ECO:0000256" key="3">
    <source>
        <dbReference type="ARBA" id="ARBA00022692"/>
    </source>
</evidence>
<feature type="domain" description="CATSPERE beta-propeller" evidence="17">
    <location>
        <begin position="231"/>
        <end position="580"/>
    </location>
</feature>
<sequence>MSASGVAVLLSWLSCCGSALWRYSSNSPNYHIFSTRSTIKLEYEGTLFSEWSVPGTCSIKNKRSPKTELRCSSPGIQIIKPIVTGPDLEEERYLSVDSSHTCFLWYYKAFHFGFNNFSAFLVIIWIYDPENADPSELLWNANEPSLNSIILSKQLATLGQKPAIYTVLRRKVYFPHRKMKNGTWHILLPMTKYDVLKEIRGNQVAFQDCFIADIFFLLTFSLLTIPEIPEFLPISSPQGSQLMADWAACVPSFVVVVADMETFQTNDSFRTWTRIRVPPNILTDDERHSVSDVTLSQDGIFFLINGILYLKNYNAFKGLGSNVNLPDGGIIGITSRKWCWINYLLKNKGRRSSMAIWTENEVYLGYALLKFVKIITTEELKELLNMSSAATLTIHNVEYTGHPLELALLLNYCITCNIIKTIYLVIYNEDTKQWVFQDFALDVTTDTFLIPNFIYSALPELILWDKHRIYYYYHNFTDTGVLQTPTEFGNLSRLSHNSTIHDVFMDYYGNIVVKMENNVMFYFKINVKDAVKLHLWTNSTIKSLISLNTSGKMYLIHVFENGTIHPQEYPLKLEAQSIAFKTKEKCPYMAFHNDIFRVFYLLDKGQNLSVWAQIVYPENIGLYIIVESYGPKILEEKNQIHYEIASGYCTKTMTVTFSENINYEAVDDYFKLQYQNTGLLLVHVRPSEHAKTCPVSQKVFQISVGCDANKFIAVKGFDKKECLQHDFFYIIEKSYLRDRPPKHLRVKYNWEKYGCPLRVDFREKFHPVVQLYNDSGYVEDVEVNFIVWEIHGRDDYSFNNTMKKSGCLHEAQTWKSMTELNKRLPLEEAWGPENYKHCFSYAIGKPGDLNQPYEIINKSNRNHLVWPLDHSGMYVFRVKILDPNYSFCNLTTIFAIETFGVIPSPSAYMVAAFLFLLMLLFCSILVLSYFHYLRIYKEYIYEPLHKFERKQKNN</sequence>
<evidence type="ECO:0000259" key="16">
    <source>
        <dbReference type="Pfam" id="PF22843"/>
    </source>
</evidence>
<evidence type="ECO:0000256" key="13">
    <source>
        <dbReference type="SAM" id="Phobius"/>
    </source>
</evidence>
<proteinExistence type="inferred from homology"/>
<dbReference type="PANTHER" id="PTHR33722">
    <property type="entry name" value="CATION CHANNEL SPERM-ASSOCIATED PROTEIN SUBUNIT DELTA-RELATED"/>
    <property type="match status" value="1"/>
</dbReference>
<evidence type="ECO:0000256" key="2">
    <source>
        <dbReference type="ARBA" id="ARBA00022475"/>
    </source>
</evidence>
<dbReference type="FunCoup" id="A0A341C6X2">
    <property type="interactions" value="28"/>
</dbReference>
<feature type="domain" description="CATSPERE first N-terminal" evidence="15">
    <location>
        <begin position="8"/>
        <end position="97"/>
    </location>
</feature>
<reference evidence="21" key="1">
    <citation type="submission" date="2025-08" db="UniProtKB">
        <authorList>
            <consortium name="RefSeq"/>
        </authorList>
    </citation>
    <scope>IDENTIFICATION</scope>
    <source>
        <tissue evidence="21">Meat</tissue>
    </source>
</reference>
<feature type="domain" description="CATSPERE Ig-like" evidence="18">
    <location>
        <begin position="590"/>
        <end position="700"/>
    </location>
</feature>
<dbReference type="Pfam" id="PF22843">
    <property type="entry name" value="CATSPERE_NTD2"/>
    <property type="match status" value="1"/>
</dbReference>
<keyword evidence="4 14" id="KW-0732">Signal</keyword>
<feature type="domain" description="CATSPERD/E C-terminal" evidence="19">
    <location>
        <begin position="734"/>
        <end position="926"/>
    </location>
</feature>
<gene>
    <name evidence="21" type="primary">CATSPERE</name>
</gene>
<keyword evidence="3 13" id="KW-0812">Transmembrane</keyword>
<dbReference type="InterPro" id="IPR053817">
    <property type="entry name" value="CATSPERE_NTD2"/>
</dbReference>
<organism evidence="20 21">
    <name type="scientific">Neophocaena asiaeorientalis asiaeorientalis</name>
    <name type="common">Yangtze finless porpoise</name>
    <name type="synonym">Neophocaena phocaenoides subsp. asiaeorientalis</name>
    <dbReference type="NCBI Taxonomy" id="1706337"/>
    <lineage>
        <taxon>Eukaryota</taxon>
        <taxon>Metazoa</taxon>
        <taxon>Chordata</taxon>
        <taxon>Craniata</taxon>
        <taxon>Vertebrata</taxon>
        <taxon>Euteleostomi</taxon>
        <taxon>Mammalia</taxon>
        <taxon>Eutheria</taxon>
        <taxon>Laurasiatheria</taxon>
        <taxon>Artiodactyla</taxon>
        <taxon>Whippomorpha</taxon>
        <taxon>Cetacea</taxon>
        <taxon>Odontoceti</taxon>
        <taxon>Phocoenidae</taxon>
        <taxon>Neophocaena</taxon>
    </lineage>
</organism>
<dbReference type="InterPro" id="IPR053816">
    <property type="entry name" value="CATSPERE_beta-prop"/>
</dbReference>
<keyword evidence="9" id="KW-1015">Disulfide bond</keyword>
<dbReference type="InterPro" id="IPR028751">
    <property type="entry name" value="CATSPERD/E"/>
</dbReference>
<dbReference type="Pfam" id="PF22849">
    <property type="entry name" value="CATSPERE_Ig-like"/>
    <property type="match status" value="1"/>
</dbReference>
<keyword evidence="5" id="KW-0282">Flagellum</keyword>
<evidence type="ECO:0000259" key="15">
    <source>
        <dbReference type="Pfam" id="PF22841"/>
    </source>
</evidence>
<dbReference type="Proteomes" id="UP000252040">
    <property type="component" value="Unplaced"/>
</dbReference>
<keyword evidence="6 13" id="KW-1133">Transmembrane helix</keyword>
<evidence type="ECO:0000256" key="9">
    <source>
        <dbReference type="ARBA" id="ARBA00023157"/>
    </source>
</evidence>
<dbReference type="Pfam" id="PF22844">
    <property type="entry name" value="Beta-prop_CATSPERE"/>
    <property type="match status" value="1"/>
</dbReference>
<dbReference type="GO" id="GO:0097228">
    <property type="term" value="C:sperm principal piece"/>
    <property type="evidence" value="ECO:0007669"/>
    <property type="project" value="TreeGrafter"/>
</dbReference>
<evidence type="ECO:0000256" key="4">
    <source>
        <dbReference type="ARBA" id="ARBA00022729"/>
    </source>
</evidence>
<evidence type="ECO:0000259" key="17">
    <source>
        <dbReference type="Pfam" id="PF22844"/>
    </source>
</evidence>
<evidence type="ECO:0000256" key="12">
    <source>
        <dbReference type="ARBA" id="ARBA00037793"/>
    </source>
</evidence>
<evidence type="ECO:0000256" key="10">
    <source>
        <dbReference type="ARBA" id="ARBA00023180"/>
    </source>
</evidence>
<evidence type="ECO:0000256" key="1">
    <source>
        <dbReference type="ARBA" id="ARBA00010246"/>
    </source>
</evidence>
<dbReference type="InterPro" id="IPR053815">
    <property type="entry name" value="CATSPERE_Ig-like"/>
</dbReference>
<comment type="similarity">
    <text evidence="1">Belongs to the CATSPERD family.</text>
</comment>
<dbReference type="Pfam" id="PF22841">
    <property type="entry name" value="CATSPERE_NTD1"/>
    <property type="match status" value="1"/>
</dbReference>
<comment type="subcellular location">
    <subcellularLocation>
        <location evidence="12">Cell projection</location>
        <location evidence="12">Cilium</location>
        <location evidence="12">Flagellum membrane</location>
        <topology evidence="12">Single-pass type I membrane protein</topology>
    </subcellularLocation>
</comment>
<keyword evidence="2" id="KW-1003">Cell membrane</keyword>
<keyword evidence="10" id="KW-0325">Glycoprotein</keyword>
<feature type="chain" id="PRO_5016382773" evidence="14">
    <location>
        <begin position="20"/>
        <end position="954"/>
    </location>
</feature>
<accession>A0A341C6X2</accession>
<dbReference type="RefSeq" id="XP_024610269.1">
    <property type="nucleotide sequence ID" value="XM_024754501.1"/>
</dbReference>
<keyword evidence="20" id="KW-1185">Reference proteome</keyword>
<evidence type="ECO:0000259" key="18">
    <source>
        <dbReference type="Pfam" id="PF22849"/>
    </source>
</evidence>
<evidence type="ECO:0000256" key="14">
    <source>
        <dbReference type="SAM" id="SignalP"/>
    </source>
</evidence>
<feature type="transmembrane region" description="Helical" evidence="13">
    <location>
        <begin position="907"/>
        <end position="930"/>
    </location>
</feature>
<dbReference type="PANTHER" id="PTHR33722:SF3">
    <property type="entry name" value="CATION CHANNEL SPERM-ASSOCIATED AUXILIARY SUBUNIT EPSILON"/>
    <property type="match status" value="1"/>
</dbReference>
<dbReference type="GO" id="GO:0030317">
    <property type="term" value="P:flagellated sperm motility"/>
    <property type="evidence" value="ECO:0007669"/>
    <property type="project" value="TreeGrafter"/>
</dbReference>
<dbReference type="KEGG" id="nasi:112405892"/>
<evidence type="ECO:0000313" key="21">
    <source>
        <dbReference type="RefSeq" id="XP_024610269.1"/>
    </source>
</evidence>
<feature type="domain" description="CATSPERE second N-terminal" evidence="16">
    <location>
        <begin position="102"/>
        <end position="189"/>
    </location>
</feature>
<dbReference type="GeneID" id="112405892"/>
<dbReference type="InterPro" id="IPR053814">
    <property type="entry name" value="CATSPERD/E_C"/>
</dbReference>
<feature type="signal peptide" evidence="14">
    <location>
        <begin position="1"/>
        <end position="19"/>
    </location>
</feature>
<evidence type="ECO:0000256" key="7">
    <source>
        <dbReference type="ARBA" id="ARBA00023069"/>
    </source>
</evidence>
<evidence type="ECO:0000256" key="11">
    <source>
        <dbReference type="ARBA" id="ARBA00023273"/>
    </source>
</evidence>